<comment type="similarity">
    <text evidence="3 9 11">Belongs to the uracil-DNA glycosylase (UDG) superfamily. UNG family.</text>
</comment>
<dbReference type="RefSeq" id="WP_133998607.1">
    <property type="nucleotide sequence ID" value="NZ_SODV01000002.1"/>
</dbReference>
<evidence type="ECO:0000259" key="12">
    <source>
        <dbReference type="SMART" id="SM00986"/>
    </source>
</evidence>
<keyword evidence="8 9" id="KW-0234">DNA repair</keyword>
<evidence type="ECO:0000256" key="1">
    <source>
        <dbReference type="ARBA" id="ARBA00001400"/>
    </source>
</evidence>
<keyword evidence="9" id="KW-0963">Cytoplasm</keyword>
<dbReference type="NCBIfam" id="NF003592">
    <property type="entry name" value="PRK05254.1-5"/>
    <property type="match status" value="1"/>
</dbReference>
<feature type="domain" description="Uracil-DNA glycosylase-like" evidence="12">
    <location>
        <begin position="51"/>
        <end position="210"/>
    </location>
</feature>
<proteinExistence type="inferred from homology"/>
<protein>
    <recommendedName>
        <fullName evidence="5 9">Uracil-DNA glycosylase</fullName>
        <shortName evidence="9">UDG</shortName>
        <ecNumber evidence="4 9">3.2.2.27</ecNumber>
    </recommendedName>
</protein>
<dbReference type="NCBIfam" id="NF003589">
    <property type="entry name" value="PRK05254.1-2"/>
    <property type="match status" value="1"/>
</dbReference>
<evidence type="ECO:0000313" key="13">
    <source>
        <dbReference type="EMBL" id="TDW97059.1"/>
    </source>
</evidence>
<dbReference type="EMBL" id="SODV01000002">
    <property type="protein sequence ID" value="TDW97059.1"/>
    <property type="molecule type" value="Genomic_DNA"/>
</dbReference>
<evidence type="ECO:0000256" key="5">
    <source>
        <dbReference type="ARBA" id="ARBA00018429"/>
    </source>
</evidence>
<evidence type="ECO:0000256" key="6">
    <source>
        <dbReference type="ARBA" id="ARBA00022763"/>
    </source>
</evidence>
<dbReference type="Proteomes" id="UP000294498">
    <property type="component" value="Unassembled WGS sequence"/>
</dbReference>
<dbReference type="AlphaFoldDB" id="A0A4R8DH75"/>
<keyword evidence="7 9" id="KW-0378">Hydrolase</keyword>
<dbReference type="PROSITE" id="PS00130">
    <property type="entry name" value="U_DNA_GLYCOSYLASE"/>
    <property type="match status" value="1"/>
</dbReference>
<dbReference type="PANTHER" id="PTHR11264">
    <property type="entry name" value="URACIL-DNA GLYCOSYLASE"/>
    <property type="match status" value="1"/>
</dbReference>
<comment type="function">
    <text evidence="2 9 11">Excises uracil residues from the DNA which can arise as a result of misincorporation of dUMP residues by DNA polymerase or due to deamination of cytosine.</text>
</comment>
<accession>A0A4R8DH75</accession>
<dbReference type="InterPro" id="IPR036895">
    <property type="entry name" value="Uracil-DNA_glycosylase-like_sf"/>
</dbReference>
<evidence type="ECO:0000256" key="11">
    <source>
        <dbReference type="RuleBase" id="RU003780"/>
    </source>
</evidence>
<keyword evidence="14" id="KW-1185">Reference proteome</keyword>
<gene>
    <name evidence="9" type="primary">ung</name>
    <name evidence="13" type="ORF">EDB95_4896</name>
</gene>
<dbReference type="NCBIfam" id="TIGR00628">
    <property type="entry name" value="ung"/>
    <property type="match status" value="1"/>
</dbReference>
<evidence type="ECO:0000256" key="9">
    <source>
        <dbReference type="HAMAP-Rule" id="MF_00148"/>
    </source>
</evidence>
<dbReference type="GO" id="GO:0005737">
    <property type="term" value="C:cytoplasm"/>
    <property type="evidence" value="ECO:0007669"/>
    <property type="project" value="UniProtKB-SubCell"/>
</dbReference>
<evidence type="ECO:0000256" key="3">
    <source>
        <dbReference type="ARBA" id="ARBA00008184"/>
    </source>
</evidence>
<reference evidence="13 14" key="1">
    <citation type="submission" date="2019-03" db="EMBL/GenBank/DDBJ databases">
        <title>Genomic Encyclopedia of Type Strains, Phase IV (KMG-IV): sequencing the most valuable type-strain genomes for metagenomic binning, comparative biology and taxonomic classification.</title>
        <authorList>
            <person name="Goeker M."/>
        </authorList>
    </citation>
    <scope>NUCLEOTIDE SEQUENCE [LARGE SCALE GENOMIC DNA]</scope>
    <source>
        <strain evidence="13 14">DSM 100059</strain>
    </source>
</reference>
<name>A0A4R8DH75_9BACT</name>
<feature type="active site" description="Proton acceptor" evidence="9 10">
    <location>
        <position position="66"/>
    </location>
</feature>
<dbReference type="CDD" id="cd10027">
    <property type="entry name" value="UDG-F1-like"/>
    <property type="match status" value="1"/>
</dbReference>
<comment type="catalytic activity">
    <reaction evidence="1 9 11">
        <text>Hydrolyzes single-stranded DNA or mismatched double-stranded DNA and polynucleotides, releasing free uracil.</text>
        <dbReference type="EC" id="3.2.2.27"/>
    </reaction>
</comment>
<dbReference type="InterPro" id="IPR018085">
    <property type="entry name" value="Ura-DNA_Glyclase_AS"/>
</dbReference>
<dbReference type="SUPFAM" id="SSF52141">
    <property type="entry name" value="Uracil-DNA glycosylase-like"/>
    <property type="match status" value="1"/>
</dbReference>
<organism evidence="13 14">
    <name type="scientific">Dinghuibacter silviterrae</name>
    <dbReference type="NCBI Taxonomy" id="1539049"/>
    <lineage>
        <taxon>Bacteria</taxon>
        <taxon>Pseudomonadati</taxon>
        <taxon>Bacteroidota</taxon>
        <taxon>Chitinophagia</taxon>
        <taxon>Chitinophagales</taxon>
        <taxon>Chitinophagaceae</taxon>
        <taxon>Dinghuibacter</taxon>
    </lineage>
</organism>
<keyword evidence="6 9" id="KW-0227">DNA damage</keyword>
<comment type="caution">
    <text evidence="13">The sequence shown here is derived from an EMBL/GenBank/DDBJ whole genome shotgun (WGS) entry which is preliminary data.</text>
</comment>
<comment type="subcellular location">
    <subcellularLocation>
        <location evidence="9">Cytoplasm</location>
    </subcellularLocation>
</comment>
<dbReference type="GO" id="GO:0097510">
    <property type="term" value="P:base-excision repair, AP site formation via deaminated base removal"/>
    <property type="evidence" value="ECO:0007669"/>
    <property type="project" value="TreeGrafter"/>
</dbReference>
<evidence type="ECO:0000256" key="8">
    <source>
        <dbReference type="ARBA" id="ARBA00023204"/>
    </source>
</evidence>
<dbReference type="SMART" id="SM00987">
    <property type="entry name" value="UreE_C"/>
    <property type="match status" value="1"/>
</dbReference>
<dbReference type="FunFam" id="3.40.470.10:FF:000001">
    <property type="entry name" value="Uracil-DNA glycosylase"/>
    <property type="match status" value="1"/>
</dbReference>
<dbReference type="HAMAP" id="MF_00148">
    <property type="entry name" value="UDG"/>
    <property type="match status" value="1"/>
</dbReference>
<dbReference type="GO" id="GO:0004844">
    <property type="term" value="F:uracil DNA N-glycosylase activity"/>
    <property type="evidence" value="ECO:0007669"/>
    <property type="project" value="UniProtKB-UniRule"/>
</dbReference>
<evidence type="ECO:0000256" key="2">
    <source>
        <dbReference type="ARBA" id="ARBA00002631"/>
    </source>
</evidence>
<dbReference type="PANTHER" id="PTHR11264:SF0">
    <property type="entry name" value="URACIL-DNA GLYCOSYLASE"/>
    <property type="match status" value="1"/>
</dbReference>
<dbReference type="OrthoDB" id="9804372at2"/>
<dbReference type="InterPro" id="IPR005122">
    <property type="entry name" value="Uracil-DNA_glycosylase-like"/>
</dbReference>
<dbReference type="SMART" id="SM00986">
    <property type="entry name" value="UDG"/>
    <property type="match status" value="1"/>
</dbReference>
<evidence type="ECO:0000256" key="7">
    <source>
        <dbReference type="ARBA" id="ARBA00022801"/>
    </source>
</evidence>
<dbReference type="EC" id="3.2.2.27" evidence="4 9"/>
<evidence type="ECO:0000313" key="14">
    <source>
        <dbReference type="Proteomes" id="UP000294498"/>
    </source>
</evidence>
<evidence type="ECO:0000256" key="4">
    <source>
        <dbReference type="ARBA" id="ARBA00012030"/>
    </source>
</evidence>
<dbReference type="Pfam" id="PF03167">
    <property type="entry name" value="UDG"/>
    <property type="match status" value="1"/>
</dbReference>
<evidence type="ECO:0000256" key="10">
    <source>
        <dbReference type="PROSITE-ProRule" id="PRU10072"/>
    </source>
</evidence>
<dbReference type="InterPro" id="IPR002043">
    <property type="entry name" value="UDG_fam1"/>
</dbReference>
<dbReference type="Gene3D" id="3.40.470.10">
    <property type="entry name" value="Uracil-DNA glycosylase-like domain"/>
    <property type="match status" value="1"/>
</dbReference>
<sequence length="223" mass="24674">MDVKIAPSWKTALHKEFEQPYFGEIVRFIKTEKAAGKVVYPPGSQIFHAFDATPLDGLKVVILGQDPYHGPGQAHGLCFSVPDGVKPPPSLVNIFKELKEDVGMEIPKSGNLERWADQGVLLLNAALTVRASEPNSHQAIWAPFTDAVIRTISEQKSGIVFLLWGKFAQDKQVLIDASRHHILRAAHPSPFSADKGFFGCKHFSKANALLVKEGREAIDWRLD</sequence>
<dbReference type="NCBIfam" id="NF003591">
    <property type="entry name" value="PRK05254.1-4"/>
    <property type="match status" value="1"/>
</dbReference>
<dbReference type="NCBIfam" id="NF003588">
    <property type="entry name" value="PRK05254.1-1"/>
    <property type="match status" value="1"/>
</dbReference>